<dbReference type="AlphaFoldDB" id="A0AA39RAH9"/>
<gene>
    <name evidence="1" type="ORF">JMJ35_001031</name>
</gene>
<proteinExistence type="predicted"/>
<name>A0AA39RAH9_9LECA</name>
<accession>A0AA39RAH9</accession>
<sequence>MVEFLEIPWNVNGVVYPSLCELLCTAIDVLYPSSRQDMSCPVVFGLGDSHGANNMIASCVSPNGARDIPYVDYEAAGSHPLMLDLAKPFYNDVFFDTLYMDILPANTWTFFFRSVATGIVLSQAVNIEGLYSCLRMLGIECQGM</sequence>
<reference evidence="1" key="1">
    <citation type="submission" date="2023-03" db="EMBL/GenBank/DDBJ databases">
        <title>Complete genome of Cladonia borealis.</title>
        <authorList>
            <person name="Park H."/>
        </authorList>
    </citation>
    <scope>NUCLEOTIDE SEQUENCE</scope>
    <source>
        <strain evidence="1">ANT050790</strain>
    </source>
</reference>
<dbReference type="Proteomes" id="UP001166286">
    <property type="component" value="Unassembled WGS sequence"/>
</dbReference>
<keyword evidence="2" id="KW-1185">Reference proteome</keyword>
<organism evidence="1 2">
    <name type="scientific">Cladonia borealis</name>
    <dbReference type="NCBI Taxonomy" id="184061"/>
    <lineage>
        <taxon>Eukaryota</taxon>
        <taxon>Fungi</taxon>
        <taxon>Dikarya</taxon>
        <taxon>Ascomycota</taxon>
        <taxon>Pezizomycotina</taxon>
        <taxon>Lecanoromycetes</taxon>
        <taxon>OSLEUM clade</taxon>
        <taxon>Lecanoromycetidae</taxon>
        <taxon>Lecanorales</taxon>
        <taxon>Lecanorineae</taxon>
        <taxon>Cladoniaceae</taxon>
        <taxon>Cladonia</taxon>
    </lineage>
</organism>
<evidence type="ECO:0000313" key="1">
    <source>
        <dbReference type="EMBL" id="KAK0516428.1"/>
    </source>
</evidence>
<dbReference type="EMBL" id="JAFEKC020000002">
    <property type="protein sequence ID" value="KAK0516428.1"/>
    <property type="molecule type" value="Genomic_DNA"/>
</dbReference>
<comment type="caution">
    <text evidence="1">The sequence shown here is derived from an EMBL/GenBank/DDBJ whole genome shotgun (WGS) entry which is preliminary data.</text>
</comment>
<protein>
    <submittedName>
        <fullName evidence="1">Uncharacterized protein</fullName>
    </submittedName>
</protein>
<evidence type="ECO:0000313" key="2">
    <source>
        <dbReference type="Proteomes" id="UP001166286"/>
    </source>
</evidence>